<protein>
    <submittedName>
        <fullName evidence="1">Uncharacterized protein</fullName>
    </submittedName>
</protein>
<dbReference type="RefSeq" id="WP_095608212.1">
    <property type="nucleotide sequence ID" value="NZ_CANQEZ010000001.1"/>
</dbReference>
<organism evidence="1 3">
    <name type="scientific">Methanosphaera cuniculi</name>
    <dbReference type="NCBI Taxonomy" id="1077256"/>
    <lineage>
        <taxon>Archaea</taxon>
        <taxon>Methanobacteriati</taxon>
        <taxon>Methanobacteriota</taxon>
        <taxon>Methanomada group</taxon>
        <taxon>Methanobacteria</taxon>
        <taxon>Methanobacteriales</taxon>
        <taxon>Methanobacteriaceae</taxon>
        <taxon>Methanosphaera</taxon>
    </lineage>
</organism>
<sequence>MVAKEYYDILLKITDIMEEKGGGIIYIRNEPECYTIGTRYYDQDIADYLDDHVEEWIGEESTLKKKSKKRSKKQDKVEEVYYLWKIMLPE</sequence>
<evidence type="ECO:0000313" key="4">
    <source>
        <dbReference type="Proteomes" id="UP000246004"/>
    </source>
</evidence>
<reference evidence="2 4" key="1">
    <citation type="submission" date="2016-04" db="EMBL/GenBank/DDBJ databases">
        <title>Genome sequence of Methanosphaera cuniculi DSM 4103.</title>
        <authorList>
            <person name="Poehlein A."/>
            <person name="Seedorf H."/>
            <person name="Daniel R."/>
        </authorList>
    </citation>
    <scope>NUCLEOTIDE SEQUENCE [LARGE SCALE GENOMIC DNA]</scope>
    <source>
        <strain evidence="2 4">DSM 4103</strain>
    </source>
</reference>
<reference evidence="1 3" key="2">
    <citation type="journal article" date="2017" name="BMC Genomics">
        <title>Genomic analysis of methanogenic archaea reveals a shift towards energy conservation.</title>
        <authorList>
            <person name="Gilmore S.P."/>
            <person name="Henske J.K."/>
            <person name="Sexton J.A."/>
            <person name="Solomon K.V."/>
            <person name="Seppala S."/>
            <person name="Yoo J.I."/>
            <person name="Huyett L.M."/>
            <person name="Pressman A."/>
            <person name="Cogan J.Z."/>
            <person name="Kivenson V."/>
            <person name="Peng X."/>
            <person name="Tan Y."/>
            <person name="Valentine D.L."/>
            <person name="O'Malley M.A."/>
        </authorList>
    </citation>
    <scope>NUCLEOTIDE SEQUENCE [LARGE SCALE GENOMIC DNA]</scope>
    <source>
        <strain evidence="1 3">1R-7</strain>
    </source>
</reference>
<gene>
    <name evidence="1" type="ORF">ASJ82_06655</name>
    <name evidence="2" type="ORF">MSCUN_14340</name>
</gene>
<comment type="caution">
    <text evidence="1">The sequence shown here is derived from an EMBL/GenBank/DDBJ whole genome shotgun (WGS) entry which is preliminary data.</text>
</comment>
<evidence type="ECO:0000313" key="3">
    <source>
        <dbReference type="Proteomes" id="UP000217528"/>
    </source>
</evidence>
<dbReference type="OrthoDB" id="81439at2157"/>
<dbReference type="Proteomes" id="UP000246004">
    <property type="component" value="Unassembled WGS sequence"/>
</dbReference>
<dbReference type="AlphaFoldDB" id="A0A2A2HET2"/>
<dbReference type="Proteomes" id="UP000217528">
    <property type="component" value="Unassembled WGS sequence"/>
</dbReference>
<evidence type="ECO:0000313" key="2">
    <source>
        <dbReference type="EMBL" id="PWL07681.1"/>
    </source>
</evidence>
<keyword evidence="3" id="KW-1185">Reference proteome</keyword>
<proteinExistence type="predicted"/>
<dbReference type="EMBL" id="LMVN01000006">
    <property type="protein sequence ID" value="PAV07865.1"/>
    <property type="molecule type" value="Genomic_DNA"/>
</dbReference>
<accession>A0A2A2HET2</accession>
<evidence type="ECO:0000313" key="1">
    <source>
        <dbReference type="EMBL" id="PAV07865.1"/>
    </source>
</evidence>
<dbReference type="EMBL" id="LWMS01000045">
    <property type="protein sequence ID" value="PWL07681.1"/>
    <property type="molecule type" value="Genomic_DNA"/>
</dbReference>
<name>A0A2A2HET2_9EURY</name>